<feature type="domain" description="HBM" evidence="14">
    <location>
        <begin position="44"/>
        <end position="285"/>
    </location>
</feature>
<dbReference type="SMART" id="SM00283">
    <property type="entry name" value="MA"/>
    <property type="match status" value="1"/>
</dbReference>
<dbReference type="Proteomes" id="UP000077748">
    <property type="component" value="Chromosome"/>
</dbReference>
<dbReference type="Gene3D" id="1.10.287.950">
    <property type="entry name" value="Methyl-accepting chemotaxis protein"/>
    <property type="match status" value="1"/>
</dbReference>
<dbReference type="PANTHER" id="PTHR32089:SF120">
    <property type="entry name" value="METHYL-ACCEPTING CHEMOTAXIS PROTEIN TLPQ"/>
    <property type="match status" value="1"/>
</dbReference>
<evidence type="ECO:0000259" key="14">
    <source>
        <dbReference type="PROSITE" id="PS51753"/>
    </source>
</evidence>
<evidence type="ECO:0000256" key="1">
    <source>
        <dbReference type="ARBA" id="ARBA00004651"/>
    </source>
</evidence>
<dbReference type="InterPro" id="IPR032255">
    <property type="entry name" value="HBM"/>
</dbReference>
<dbReference type="GO" id="GO:0007165">
    <property type="term" value="P:signal transduction"/>
    <property type="evidence" value="ECO:0007669"/>
    <property type="project" value="UniProtKB-KW"/>
</dbReference>
<keyword evidence="3" id="KW-0488">Methylation</keyword>
<evidence type="ECO:0000313" key="15">
    <source>
        <dbReference type="EMBL" id="ANI17485.1"/>
    </source>
</evidence>
<dbReference type="InterPro" id="IPR003660">
    <property type="entry name" value="HAMP_dom"/>
</dbReference>
<organism evidence="15 16">
    <name type="scientific">Pseudomonas citronellolis</name>
    <dbReference type="NCBI Taxonomy" id="53408"/>
    <lineage>
        <taxon>Bacteria</taxon>
        <taxon>Pseudomonadati</taxon>
        <taxon>Pseudomonadota</taxon>
        <taxon>Gammaproteobacteria</taxon>
        <taxon>Pseudomonadales</taxon>
        <taxon>Pseudomonadaceae</taxon>
        <taxon>Pseudomonas</taxon>
    </lineage>
</organism>
<evidence type="ECO:0000256" key="7">
    <source>
        <dbReference type="ARBA" id="ARBA00023136"/>
    </source>
</evidence>
<dbReference type="InterPro" id="IPR004089">
    <property type="entry name" value="MCPsignal_dom"/>
</dbReference>
<dbReference type="EMBL" id="CP015878">
    <property type="protein sequence ID" value="ANI17485.1"/>
    <property type="molecule type" value="Genomic_DNA"/>
</dbReference>
<dbReference type="CDD" id="cd06225">
    <property type="entry name" value="HAMP"/>
    <property type="match status" value="1"/>
</dbReference>
<sequence length="643" mass="68955">MRAVMQRLSHLSVGNRLFLGFGLSCLLTLVVGVSGGRAVGLMNESHGRTRDLAELQAEVLRLQVAQRDFAQARSAEAAGKVRQLVEQLAERLRGRPGSEPLEQARAAYAEEFARFDQLQLAVQRARGSMQSQADEVRRSFEVVEQDFFDAAEGLDSGGAAADRGEAISQANSVAELMRMLLAVRTLEFAYDLVPSNENVDAWRTSSAALTATLDSLRQRVDGPHRAALEEAQGALQHYIDAFAGFREGAERSAASQARMVAQADGMQATVVGLYETESQALEQDSRRFQLAVAVISLLALLLGAAAAWGIRHLTLEPLRDTLRLASRVADGDLGDAALAARGDEFGTLQQAMTAMTANLRSLVGYIDTGVRRLAQASDELTQLSSGSLGESQRQRAEAEQTACAMQEVTASTRSVAEDSAGASRAALQANDMARQGEQLVRRMIGQVHQLSGGMRQTADSIAQLERESRASVDVLGVIKALAEQTNLLALNAAIEAARAGEQGRGFAVVADGVRGLAGRTRSSAGEIEATIQSWLQVTTRVVAEMNDGLALGDTCVELAEDAGRLLERIMSEVSAIEARISQIAAATEQQSVVAAQVSDSALRVQEMAQSSVEHTRQIDSATQDLARLGDDLQQLTRQFRNVD</sequence>
<gene>
    <name evidence="15" type="ORF">A9C11_27415</name>
</gene>
<evidence type="ECO:0000256" key="3">
    <source>
        <dbReference type="ARBA" id="ARBA00022481"/>
    </source>
</evidence>
<dbReference type="PANTHER" id="PTHR32089">
    <property type="entry name" value="METHYL-ACCEPTING CHEMOTAXIS PROTEIN MCPB"/>
    <property type="match status" value="1"/>
</dbReference>
<dbReference type="GO" id="GO:0005886">
    <property type="term" value="C:plasma membrane"/>
    <property type="evidence" value="ECO:0007669"/>
    <property type="project" value="UniProtKB-SubCell"/>
</dbReference>
<dbReference type="FunFam" id="1.10.287.950:FF:000001">
    <property type="entry name" value="Methyl-accepting chemotaxis sensory transducer"/>
    <property type="match status" value="1"/>
</dbReference>
<evidence type="ECO:0000256" key="2">
    <source>
        <dbReference type="ARBA" id="ARBA00022475"/>
    </source>
</evidence>
<evidence type="ECO:0000256" key="10">
    <source>
        <dbReference type="PROSITE-ProRule" id="PRU00284"/>
    </source>
</evidence>
<keyword evidence="6 11" id="KW-1133">Transmembrane helix</keyword>
<keyword evidence="5 11" id="KW-0812">Transmembrane</keyword>
<keyword evidence="2" id="KW-1003">Cell membrane</keyword>
<dbReference type="PROSITE" id="PS50111">
    <property type="entry name" value="CHEMOTAXIS_TRANSDUC_2"/>
    <property type="match status" value="1"/>
</dbReference>
<name>A0A1A9KIX3_9PSED</name>
<dbReference type="GO" id="GO:0006935">
    <property type="term" value="P:chemotaxis"/>
    <property type="evidence" value="ECO:0007669"/>
    <property type="project" value="UniProtKB-KW"/>
</dbReference>
<dbReference type="Pfam" id="PF00672">
    <property type="entry name" value="HAMP"/>
    <property type="match status" value="1"/>
</dbReference>
<dbReference type="AlphaFoldDB" id="A0A1A9KIX3"/>
<evidence type="ECO:0000313" key="16">
    <source>
        <dbReference type="Proteomes" id="UP000077748"/>
    </source>
</evidence>
<evidence type="ECO:0000256" key="6">
    <source>
        <dbReference type="ARBA" id="ARBA00022989"/>
    </source>
</evidence>
<evidence type="ECO:0000256" key="4">
    <source>
        <dbReference type="ARBA" id="ARBA00022500"/>
    </source>
</evidence>
<evidence type="ECO:0000256" key="9">
    <source>
        <dbReference type="ARBA" id="ARBA00029447"/>
    </source>
</evidence>
<comment type="subcellular location">
    <subcellularLocation>
        <location evidence="1">Cell membrane</location>
        <topology evidence="1">Multi-pass membrane protein</topology>
    </subcellularLocation>
</comment>
<dbReference type="PROSITE" id="PS51753">
    <property type="entry name" value="HBM"/>
    <property type="match status" value="1"/>
</dbReference>
<dbReference type="Pfam" id="PF00015">
    <property type="entry name" value="MCPsignal"/>
    <property type="match status" value="1"/>
</dbReference>
<evidence type="ECO:0000256" key="5">
    <source>
        <dbReference type="ARBA" id="ARBA00022692"/>
    </source>
</evidence>
<dbReference type="PROSITE" id="PS50885">
    <property type="entry name" value="HAMP"/>
    <property type="match status" value="1"/>
</dbReference>
<evidence type="ECO:0000256" key="8">
    <source>
        <dbReference type="ARBA" id="ARBA00023224"/>
    </source>
</evidence>
<evidence type="ECO:0000256" key="11">
    <source>
        <dbReference type="SAM" id="Phobius"/>
    </source>
</evidence>
<evidence type="ECO:0008006" key="17">
    <source>
        <dbReference type="Google" id="ProtNLM"/>
    </source>
</evidence>
<feature type="domain" description="Methyl-accepting transducer" evidence="12">
    <location>
        <begin position="369"/>
        <end position="605"/>
    </location>
</feature>
<dbReference type="Gene3D" id="1.20.1440.210">
    <property type="match status" value="1"/>
</dbReference>
<evidence type="ECO:0000259" key="13">
    <source>
        <dbReference type="PROSITE" id="PS50885"/>
    </source>
</evidence>
<proteinExistence type="inferred from homology"/>
<protein>
    <recommendedName>
        <fullName evidence="17">Methyl-accepting chemotaxis protein</fullName>
    </recommendedName>
</protein>
<keyword evidence="7 11" id="KW-0472">Membrane</keyword>
<comment type="similarity">
    <text evidence="9">Belongs to the methyl-accepting chemotaxis (MCP) protein family.</text>
</comment>
<dbReference type="SMART" id="SM01358">
    <property type="entry name" value="HBM"/>
    <property type="match status" value="1"/>
</dbReference>
<feature type="domain" description="HAMP" evidence="13">
    <location>
        <begin position="312"/>
        <end position="364"/>
    </location>
</feature>
<feature type="transmembrane region" description="Helical" evidence="11">
    <location>
        <begin position="288"/>
        <end position="310"/>
    </location>
</feature>
<accession>A0A1A9KIX3</accession>
<dbReference type="SUPFAM" id="SSF58104">
    <property type="entry name" value="Methyl-accepting chemotaxis protein (MCP) signaling domain"/>
    <property type="match status" value="1"/>
</dbReference>
<keyword evidence="8 10" id="KW-0807">Transducer</keyword>
<dbReference type="Pfam" id="PF16591">
    <property type="entry name" value="HBM"/>
    <property type="match status" value="1"/>
</dbReference>
<keyword evidence="4" id="KW-0145">Chemotaxis</keyword>
<reference evidence="15 16" key="1">
    <citation type="submission" date="2016-05" db="EMBL/GenBank/DDBJ databases">
        <title>Genome Sequence of Pseudomonas citronellolis Strain SJTE-3, an Estrogens and Persistent Organic Pollutants degradation strain.</title>
        <authorList>
            <person name="Liang R."/>
        </authorList>
    </citation>
    <scope>NUCLEOTIDE SEQUENCE [LARGE SCALE GENOMIC DNA]</scope>
    <source>
        <strain evidence="15 16">SJTE-3</strain>
    </source>
</reference>
<evidence type="ECO:0000259" key="12">
    <source>
        <dbReference type="PROSITE" id="PS50111"/>
    </source>
</evidence>
<dbReference type="SMART" id="SM00304">
    <property type="entry name" value="HAMP"/>
    <property type="match status" value="1"/>
</dbReference>